<sequence length="447" mass="52425">MKLISKKQIYWNLMKILSNINFAMFILFLILFFSMIGSIVEQNQNIAYYQINYPSINTKWLILDWKFIIKFGLDHIYSSWWFLVILYVLCCSLIVCTFSVQFPSLSNARRWQFIHIYNKSQIFRRNVFIRKSFTNMIYILNNQGYYTFNKQGFIYAYKGIIGRISPIIVHISLIIVLLGSWIGLMTGFTAQEMVPRGEVVHLKNIISCGSKNMLPNNIVFRVDDFYIDYNTDNSIQQFFSRLSFLKNNGDKISYPAISVNSPLKFHNLTFYQTDWQINALRIRVNQSYTIQCKLNKMQIGKSVFWTCFLPIDKNNKTLLLLSKLNGDIYLYNSKGELVDIISINQKVYINQNCFQVVEMISSTGLQIKVDPGILFVYIGFGLLMVSTILSYISYSQIWFSIQNTSCYLSGSTNRAILFFEEELRKIQKTYLISCDRVYNNNKFLNKR</sequence>
<dbReference type="HAMAP" id="MF_01392">
    <property type="entry name" value="CytC_Ccs1"/>
    <property type="match status" value="1"/>
</dbReference>
<keyword evidence="9" id="KW-0934">Plastid</keyword>
<dbReference type="Pfam" id="PF05140">
    <property type="entry name" value="ResB"/>
    <property type="match status" value="2"/>
</dbReference>
<feature type="transmembrane region" description="Helical" evidence="7">
    <location>
        <begin position="80"/>
        <end position="100"/>
    </location>
</feature>
<dbReference type="EMBL" id="MK814659">
    <property type="protein sequence ID" value="QCI06681.1"/>
    <property type="molecule type" value="Genomic_DNA"/>
</dbReference>
<evidence type="ECO:0000259" key="8">
    <source>
        <dbReference type="Pfam" id="PF05140"/>
    </source>
</evidence>
<feature type="transmembrane region" description="Helical" evidence="7">
    <location>
        <begin position="167"/>
        <end position="188"/>
    </location>
</feature>
<evidence type="ECO:0000256" key="3">
    <source>
        <dbReference type="ARBA" id="ARBA00022748"/>
    </source>
</evidence>
<protein>
    <recommendedName>
        <fullName evidence="6">Cytochrome c biogenesis protein CcsB</fullName>
    </recommendedName>
</protein>
<organism evidence="9">
    <name type="scientific">Gayliella sp</name>
    <dbReference type="NCBI Taxonomy" id="2575623"/>
    <lineage>
        <taxon>Eukaryota</taxon>
        <taxon>Rhodophyta</taxon>
        <taxon>Florideophyceae</taxon>
        <taxon>Rhodymeniophycidae</taxon>
        <taxon>Ceramiales</taxon>
        <taxon>Ceramiaceae</taxon>
        <taxon>Gayliella</taxon>
    </lineage>
</organism>
<comment type="similarity">
    <text evidence="6">Belongs to the Ccs1/CcsB family.</text>
</comment>
<evidence type="ECO:0000256" key="1">
    <source>
        <dbReference type="ARBA" id="ARBA00004141"/>
    </source>
</evidence>
<keyword evidence="3 6" id="KW-0201">Cytochrome c-type biogenesis</keyword>
<evidence type="ECO:0000256" key="5">
    <source>
        <dbReference type="ARBA" id="ARBA00023136"/>
    </source>
</evidence>
<keyword evidence="4 6" id="KW-1133">Transmembrane helix</keyword>
<comment type="subcellular location">
    <subcellularLocation>
        <location evidence="6">Cellular thylakoid membrane</location>
        <topology evidence="6">Multi-pass membrane protein</topology>
    </subcellularLocation>
    <subcellularLocation>
        <location evidence="1">Membrane</location>
        <topology evidence="1">Multi-pass membrane protein</topology>
    </subcellularLocation>
</comment>
<evidence type="ECO:0000313" key="9">
    <source>
        <dbReference type="EMBL" id="QCI06681.1"/>
    </source>
</evidence>
<dbReference type="GO" id="GO:0042651">
    <property type="term" value="C:thylakoid membrane"/>
    <property type="evidence" value="ECO:0007669"/>
    <property type="project" value="UniProtKB-UniRule"/>
</dbReference>
<dbReference type="PANTHER" id="PTHR31566:SF0">
    <property type="entry name" value="CYTOCHROME C BIOGENESIS PROTEIN CCS1, CHLOROPLASTIC"/>
    <property type="match status" value="1"/>
</dbReference>
<evidence type="ECO:0000256" key="7">
    <source>
        <dbReference type="SAM" id="Phobius"/>
    </source>
</evidence>
<dbReference type="InterPro" id="IPR007816">
    <property type="entry name" value="ResB-like_domain"/>
</dbReference>
<dbReference type="PANTHER" id="PTHR31566">
    <property type="entry name" value="CYTOCHROME C BIOGENESIS PROTEIN CCS1, CHLOROPLASTIC"/>
    <property type="match status" value="1"/>
</dbReference>
<accession>A0A4D6WVD6</accession>
<keyword evidence="2 6" id="KW-0812">Transmembrane</keyword>
<keyword evidence="5 6" id="KW-0472">Membrane</keyword>
<evidence type="ECO:0000256" key="2">
    <source>
        <dbReference type="ARBA" id="ARBA00022692"/>
    </source>
</evidence>
<feature type="transmembrane region" description="Helical" evidence="7">
    <location>
        <begin position="374"/>
        <end position="394"/>
    </location>
</feature>
<feature type="transmembrane region" description="Helical" evidence="7">
    <location>
        <begin position="20"/>
        <end position="40"/>
    </location>
</feature>
<proteinExistence type="inferred from homology"/>
<dbReference type="InterPro" id="IPR023494">
    <property type="entry name" value="Cyt_c_bgen_Ccs1/CcsB/ResB"/>
</dbReference>
<evidence type="ECO:0000256" key="6">
    <source>
        <dbReference type="HAMAP-Rule" id="MF_01392"/>
    </source>
</evidence>
<geneLocation type="plastid" evidence="9"/>
<reference evidence="9" key="2">
    <citation type="submission" date="2019-04" db="EMBL/GenBank/DDBJ databases">
        <authorList>
            <person name="Pasella M."/>
        </authorList>
    </citation>
    <scope>NUCLEOTIDE SEQUENCE</scope>
</reference>
<keyword evidence="6" id="KW-0793">Thylakoid</keyword>
<reference evidence="9" key="1">
    <citation type="journal article" date="2019" name="Mol. Phylogenet. Evol.">
        <title>Morphological evolution and classification of the red algal order Ceramiales inferred using plastid phylogenomics.</title>
        <authorList>
            <person name="Diaz-Tapia P."/>
            <person name="Pasella M.M."/>
            <person name="Verbruggen H."/>
            <person name="Maggs C.A."/>
        </authorList>
    </citation>
    <scope>NUCLEOTIDE SEQUENCE</scope>
</reference>
<comment type="subunit">
    <text evidence="6">May interact with CcsA.</text>
</comment>
<comment type="function">
    <text evidence="6">Required during biogenesis of c-type cytochromes (cytochrome c6 and cytochrome f) at the step of heme attachment.</text>
</comment>
<gene>
    <name evidence="6 9" type="primary">ccs1</name>
    <name evidence="6" type="synonym">ccsB</name>
</gene>
<feature type="domain" description="ResB-like" evidence="8">
    <location>
        <begin position="351"/>
        <end position="423"/>
    </location>
</feature>
<name>A0A4D6WVD6_9FLOR</name>
<dbReference type="AlphaFoldDB" id="A0A4D6WVD6"/>
<feature type="domain" description="ResB-like" evidence="8">
    <location>
        <begin position="21"/>
        <end position="286"/>
    </location>
</feature>
<evidence type="ECO:0000256" key="4">
    <source>
        <dbReference type="ARBA" id="ARBA00022989"/>
    </source>
</evidence>
<dbReference type="GO" id="GO:0017004">
    <property type="term" value="P:cytochrome complex assembly"/>
    <property type="evidence" value="ECO:0007669"/>
    <property type="project" value="UniProtKB-UniRule"/>
</dbReference>